<name>E6W3E4_DESIS</name>
<dbReference type="FunCoup" id="E6W3E4">
    <property type="interactions" value="15"/>
</dbReference>
<keyword evidence="2" id="KW-0966">Cell projection</keyword>
<dbReference type="OrthoDB" id="6521367at2"/>
<keyword evidence="2" id="KW-0282">Flagellum</keyword>
<dbReference type="InterPro" id="IPR009420">
    <property type="entry name" value="FlhE"/>
</dbReference>
<dbReference type="Pfam" id="PF06366">
    <property type="entry name" value="FlhE"/>
    <property type="match status" value="1"/>
</dbReference>
<gene>
    <name evidence="2" type="ordered locus">Selin_1002</name>
</gene>
<sequence>MRAMVLALLLCGLMMLPLAALAESPSIPAESKLIPMEELEFQLLQEFPAQASESGGDVGIMATGSWGAQTVGPTIYTTGYPYYGPVFSAPASTPSNAATRTIYWDWNVLNYRSDLKVWLCNVTWDACDEVSHSSIGGTNVFHGLSATHNYQFVFGIPGNGSAIYPYVYGQQNSIIVNWEN</sequence>
<evidence type="ECO:0000313" key="3">
    <source>
        <dbReference type="Proteomes" id="UP000002572"/>
    </source>
</evidence>
<feature type="chain" id="PRO_5003211660" evidence="1">
    <location>
        <begin position="23"/>
        <end position="180"/>
    </location>
</feature>
<organism evidence="2 3">
    <name type="scientific">Desulfurispirillum indicum (strain ATCC BAA-1389 / DSM 22839 / S5)</name>
    <dbReference type="NCBI Taxonomy" id="653733"/>
    <lineage>
        <taxon>Bacteria</taxon>
        <taxon>Pseudomonadati</taxon>
        <taxon>Chrysiogenota</taxon>
        <taxon>Chrysiogenia</taxon>
        <taxon>Chrysiogenales</taxon>
        <taxon>Chrysiogenaceae</taxon>
        <taxon>Desulfurispirillum</taxon>
    </lineage>
</organism>
<dbReference type="RefSeq" id="WP_013505620.1">
    <property type="nucleotide sequence ID" value="NC_014836.1"/>
</dbReference>
<dbReference type="HOGENOM" id="CLU_1493918_0_0_0"/>
<accession>E6W3E4</accession>
<proteinExistence type="predicted"/>
<keyword evidence="2" id="KW-0969">Cilium</keyword>
<evidence type="ECO:0000256" key="1">
    <source>
        <dbReference type="SAM" id="SignalP"/>
    </source>
</evidence>
<reference evidence="2 3" key="1">
    <citation type="submission" date="2010-12" db="EMBL/GenBank/DDBJ databases">
        <title>Complete sequence of Desulfurispirillum indicum S5.</title>
        <authorList>
            <consortium name="US DOE Joint Genome Institute"/>
            <person name="Lucas S."/>
            <person name="Copeland A."/>
            <person name="Lapidus A."/>
            <person name="Cheng J.-F."/>
            <person name="Goodwin L."/>
            <person name="Pitluck S."/>
            <person name="Chertkov O."/>
            <person name="Held B."/>
            <person name="Detter J.C."/>
            <person name="Han C."/>
            <person name="Tapia R."/>
            <person name="Land M."/>
            <person name="Hauser L."/>
            <person name="Kyrpides N."/>
            <person name="Ivanova N."/>
            <person name="Mikhailova N."/>
            <person name="Haggblom M."/>
            <person name="Rauschenbach I."/>
            <person name="Bini E."/>
            <person name="Woyke T."/>
        </authorList>
    </citation>
    <scope>NUCLEOTIDE SEQUENCE [LARGE SCALE GENOMIC DNA]</scope>
    <source>
        <strain evidence="3">ATCC BAA-1389 / DSM 22839 / S5</strain>
    </source>
</reference>
<dbReference type="AlphaFoldDB" id="E6W3E4"/>
<keyword evidence="1" id="KW-0732">Signal</keyword>
<dbReference type="KEGG" id="din:Selin_1002"/>
<dbReference type="Proteomes" id="UP000002572">
    <property type="component" value="Chromosome"/>
</dbReference>
<feature type="signal peptide" evidence="1">
    <location>
        <begin position="1"/>
        <end position="22"/>
    </location>
</feature>
<dbReference type="EMBL" id="CP002432">
    <property type="protein sequence ID" value="ADU65737.1"/>
    <property type="molecule type" value="Genomic_DNA"/>
</dbReference>
<dbReference type="InParanoid" id="E6W3E4"/>
<protein>
    <submittedName>
        <fullName evidence="2">Flagellar FlhE family protein</fullName>
    </submittedName>
</protein>
<dbReference type="STRING" id="653733.Selin_1002"/>
<keyword evidence="3" id="KW-1185">Reference proteome</keyword>
<evidence type="ECO:0000313" key="2">
    <source>
        <dbReference type="EMBL" id="ADU65737.1"/>
    </source>
</evidence>